<accession>W4M7D3</accession>
<comment type="caution">
    <text evidence="1">The sequence shown here is derived from an EMBL/GenBank/DDBJ whole genome shotgun (WGS) entry which is preliminary data.</text>
</comment>
<keyword evidence="2" id="KW-1185">Reference proteome</keyword>
<dbReference type="Gene3D" id="1.20.1290.10">
    <property type="entry name" value="AhpD-like"/>
    <property type="match status" value="1"/>
</dbReference>
<protein>
    <submittedName>
        <fullName evidence="1">Uncharacterized protein</fullName>
    </submittedName>
</protein>
<dbReference type="AlphaFoldDB" id="W4M7D3"/>
<organism evidence="1 2">
    <name type="scientific">Candidatus Entotheonella gemina</name>
    <dbReference type="NCBI Taxonomy" id="1429439"/>
    <lineage>
        <taxon>Bacteria</taxon>
        <taxon>Pseudomonadati</taxon>
        <taxon>Nitrospinota/Tectimicrobiota group</taxon>
        <taxon>Candidatus Tectimicrobiota</taxon>
        <taxon>Candidatus Entotheonellia</taxon>
        <taxon>Candidatus Entotheonellales</taxon>
        <taxon>Candidatus Entotheonellaceae</taxon>
        <taxon>Candidatus Entotheonella</taxon>
    </lineage>
</organism>
<dbReference type="Proteomes" id="UP000019140">
    <property type="component" value="Unassembled WGS sequence"/>
</dbReference>
<reference evidence="1 2" key="1">
    <citation type="journal article" date="2014" name="Nature">
        <title>An environmental bacterial taxon with a large and distinct metabolic repertoire.</title>
        <authorList>
            <person name="Wilson M.C."/>
            <person name="Mori T."/>
            <person name="Ruckert C."/>
            <person name="Uria A.R."/>
            <person name="Helf M.J."/>
            <person name="Takada K."/>
            <person name="Gernert C."/>
            <person name="Steffens U.A."/>
            <person name="Heycke N."/>
            <person name="Schmitt S."/>
            <person name="Rinke C."/>
            <person name="Helfrich E.J."/>
            <person name="Brachmann A.O."/>
            <person name="Gurgui C."/>
            <person name="Wakimoto T."/>
            <person name="Kracht M."/>
            <person name="Crusemann M."/>
            <person name="Hentschel U."/>
            <person name="Abe I."/>
            <person name="Matsunaga S."/>
            <person name="Kalinowski J."/>
            <person name="Takeyama H."/>
            <person name="Piel J."/>
        </authorList>
    </citation>
    <scope>NUCLEOTIDE SEQUENCE [LARGE SCALE GENOMIC DNA]</scope>
    <source>
        <strain evidence="2">TSY2</strain>
    </source>
</reference>
<gene>
    <name evidence="1" type="ORF">ETSY2_18145</name>
</gene>
<dbReference type="InterPro" id="IPR029032">
    <property type="entry name" value="AhpD-like"/>
</dbReference>
<evidence type="ECO:0000313" key="2">
    <source>
        <dbReference type="Proteomes" id="UP000019140"/>
    </source>
</evidence>
<dbReference type="HOGENOM" id="CLU_2092344_0_0_7"/>
<evidence type="ECO:0000313" key="1">
    <source>
        <dbReference type="EMBL" id="ETX06264.1"/>
    </source>
</evidence>
<dbReference type="EMBL" id="AZHX01000744">
    <property type="protein sequence ID" value="ETX06264.1"/>
    <property type="molecule type" value="Genomic_DNA"/>
</dbReference>
<name>W4M7D3_9BACT</name>
<sequence>MLLRGSSDHTGDTYDFRSINGEAADASGIPHARLLIQFAEAVLDSKADFVSMRQEVKQTLSTPALVDSAAVIAIFNAVVRIADATGISLEDYKVDLTATLRSELGIDNLRAAPQPF</sequence>
<proteinExistence type="predicted"/>